<dbReference type="OrthoDB" id="8421916at2"/>
<accession>A0A269XNG3</accession>
<dbReference type="RefSeq" id="WP_095350615.1">
    <property type="nucleotide sequence ID" value="NZ_NCXK01000071.1"/>
</dbReference>
<keyword evidence="2" id="KW-1185">Reference proteome</keyword>
<gene>
    <name evidence="1" type="ORF">B8X00_13895</name>
</gene>
<proteinExistence type="predicted"/>
<protein>
    <submittedName>
        <fullName evidence="1">Uncharacterized protein</fullName>
    </submittedName>
</protein>
<sequence length="79" mass="8770">MKLADGVWAVLNIAIVGPEKYRFQDLVCVELALSLRGSELTSMVPEPSGGEDTEFKWRDGQSLKCLEVQVKGLLIFTEN</sequence>
<dbReference type="EMBL" id="NCXK01000071">
    <property type="protein sequence ID" value="PAK74917.1"/>
    <property type="molecule type" value="Genomic_DNA"/>
</dbReference>
<evidence type="ECO:0000313" key="2">
    <source>
        <dbReference type="Proteomes" id="UP000216151"/>
    </source>
</evidence>
<organism evidence="1 2">
    <name type="scientific">Acetobacter fabarum</name>
    <dbReference type="NCBI Taxonomy" id="483199"/>
    <lineage>
        <taxon>Bacteria</taxon>
        <taxon>Pseudomonadati</taxon>
        <taxon>Pseudomonadota</taxon>
        <taxon>Alphaproteobacteria</taxon>
        <taxon>Acetobacterales</taxon>
        <taxon>Acetobacteraceae</taxon>
        <taxon>Acetobacter</taxon>
    </lineage>
</organism>
<name>A0A269XNG3_9PROT</name>
<dbReference type="Proteomes" id="UP000216151">
    <property type="component" value="Unassembled WGS sequence"/>
</dbReference>
<reference evidence="1 2" key="1">
    <citation type="submission" date="2017-04" db="EMBL/GenBank/DDBJ databases">
        <title>Kefir bacterial isolates.</title>
        <authorList>
            <person name="Kim Y."/>
            <person name="Blasche S."/>
            <person name="Patil K.R."/>
        </authorList>
    </citation>
    <scope>NUCLEOTIDE SEQUENCE [LARGE SCALE GENOMIC DNA]</scope>
    <source>
        <strain evidence="1 2">KR</strain>
    </source>
</reference>
<evidence type="ECO:0000313" key="1">
    <source>
        <dbReference type="EMBL" id="PAK74917.1"/>
    </source>
</evidence>
<comment type="caution">
    <text evidence="1">The sequence shown here is derived from an EMBL/GenBank/DDBJ whole genome shotgun (WGS) entry which is preliminary data.</text>
</comment>
<dbReference type="AlphaFoldDB" id="A0A269XNG3"/>